<dbReference type="Pfam" id="PF08700">
    <property type="entry name" value="VPS51_Exo84_N"/>
    <property type="match status" value="1"/>
</dbReference>
<protein>
    <recommendedName>
        <fullName evidence="2">Vacuolar protein sorting-associated protein 51 homolog</fullName>
    </recommendedName>
</protein>
<dbReference type="GO" id="GO:0042147">
    <property type="term" value="P:retrograde transport, endosome to Golgi"/>
    <property type="evidence" value="ECO:0007669"/>
    <property type="project" value="UniProtKB-UniRule"/>
</dbReference>
<keyword evidence="2" id="KW-0445">Lipid transport</keyword>
<dbReference type="GO" id="GO:0000938">
    <property type="term" value="C:GARP complex"/>
    <property type="evidence" value="ECO:0007669"/>
    <property type="project" value="UniProtKB-UniRule"/>
</dbReference>
<comment type="function">
    <text evidence="2">Acts as component of the GARP complex that is involved in retrograde transport from early and late endosomes to the trans-Golgi network (TGN).</text>
</comment>
<dbReference type="EMBL" id="JADGJD010000051">
    <property type="protein sequence ID" value="KAJ3055972.1"/>
    <property type="molecule type" value="Genomic_DNA"/>
</dbReference>
<organism evidence="5 6">
    <name type="scientific">Rhizophlyctis rosea</name>
    <dbReference type="NCBI Taxonomy" id="64517"/>
    <lineage>
        <taxon>Eukaryota</taxon>
        <taxon>Fungi</taxon>
        <taxon>Fungi incertae sedis</taxon>
        <taxon>Chytridiomycota</taxon>
        <taxon>Chytridiomycota incertae sedis</taxon>
        <taxon>Chytridiomycetes</taxon>
        <taxon>Rhizophlyctidales</taxon>
        <taxon>Rhizophlyctidaceae</taxon>
        <taxon>Rhizophlyctis</taxon>
    </lineage>
</organism>
<comment type="subcellular location">
    <subcellularLocation>
        <location evidence="2">Golgi apparatus</location>
        <location evidence="2">trans-Golgi network</location>
    </subcellularLocation>
</comment>
<feature type="region of interest" description="Disordered" evidence="4">
    <location>
        <begin position="1"/>
        <end position="65"/>
    </location>
</feature>
<evidence type="ECO:0000256" key="2">
    <source>
        <dbReference type="RuleBase" id="RU368010"/>
    </source>
</evidence>
<accession>A0AAD5SJF0</accession>
<dbReference type="PANTHER" id="PTHR15954">
    <property type="entry name" value="VACUOLAR PROTEIN SORTING-ASSOCIATED PROTEIN 51 HOMOLOG"/>
    <property type="match status" value="1"/>
</dbReference>
<feature type="coiled-coil region" evidence="3">
    <location>
        <begin position="129"/>
        <end position="156"/>
    </location>
</feature>
<keyword evidence="2" id="KW-0653">Protein transport</keyword>
<evidence type="ECO:0000313" key="5">
    <source>
        <dbReference type="EMBL" id="KAJ3055972.1"/>
    </source>
</evidence>
<proteinExistence type="inferred from homology"/>
<dbReference type="GO" id="GO:0032456">
    <property type="term" value="P:endocytic recycling"/>
    <property type="evidence" value="ECO:0007669"/>
    <property type="project" value="TreeGrafter"/>
</dbReference>
<dbReference type="PANTHER" id="PTHR15954:SF4">
    <property type="entry name" value="VACUOLAR PROTEIN SORTING-ASSOCIATED PROTEIN 51 HOMOLOG"/>
    <property type="match status" value="1"/>
</dbReference>
<keyword evidence="2" id="KW-0813">Transport</keyword>
<feature type="region of interest" description="Disordered" evidence="4">
    <location>
        <begin position="601"/>
        <end position="641"/>
    </location>
</feature>
<dbReference type="GO" id="GO:0007030">
    <property type="term" value="P:Golgi organization"/>
    <property type="evidence" value="ECO:0007669"/>
    <property type="project" value="UniProtKB-UniRule"/>
</dbReference>
<dbReference type="GO" id="GO:0015031">
    <property type="term" value="P:protein transport"/>
    <property type="evidence" value="ECO:0007669"/>
    <property type="project" value="UniProtKB-UniRule"/>
</dbReference>
<comment type="caution">
    <text evidence="5">The sequence shown here is derived from an EMBL/GenBank/DDBJ whole genome shotgun (WGS) entry which is preliminary data.</text>
</comment>
<dbReference type="AlphaFoldDB" id="A0AAD5SJF0"/>
<sequence length="903" mass="101503">MPSPTSSSPHPPRISSLLPSSPTFLPATDQNAPRQRKKRDLLKNYYGVSAGSGQDDADNVKEQKPDPLNLDNYAFNAELCVNNALVKEHLPELIQRDNELVSAIKQLDGDMKTLVYENYNKFIAATDTIKKMRTDIDDMQKEMAKLSDHLKNISEASTNINNGLAEKRDSIRKLSGVHNLLQKLNFVFELPTRLRQCLNKKLYSQAVRYYARTSNLLVHYRHIPAFKKIEDECLTIMDQVKHDVRQKLASDKSTMKEIAESVGLLIGMNAMSPLELAQEYMKCGAAQLRRVKASAVQHVKTMVIMDTPAPDSSESEAEALSPEIRLLVDQVDYLDRIFLEELTIFVDGYYVYFLSEETPISPKSFDSHTSGQPTFSAVIPSNERQKVKDDLNSTVDAILKEYFGVVNDILKIPEDITQLAPLRYLHVLDKLHQDVYKMELLKQRTKVHKKVNALAFDLLSRIISAIFAKVKKEFVGRYDSYNPDTQADLLEFVRTLNNWIKDTLVNQCLPILENFARPNRTFMQNTELGTDDILDQIQRNLDVFWISFSDEMLSYSHSKHGDKAAFSCLLMSRSALELCNGTVEGVMAAYNDVLFSKKTDMSHAGPKLGPPKRRNPQVVTTGGGTAGGLGGSYGSRPNLRDGPVEVEDVQIRAREIAGHCRLTAQKLLTCLVEMLANQLSLVVQEHMQTTEWTAIPAVTSVSPTWIRIVEELGMREVQVGQLYPDDASERKDRASLDSNRRSSRAPTHSRSGSQQLYKNPHSASSTNSFSSGYKMNLGGGGGGRYDAMLSNIDKLFAERIEYYGKVELTKGSVLNGIAKIVLKCFQEETRLVTFNTEGFHQIQVDSEYLRTHFWPYMSDDRLLGNLLDEVLTSASRRCVDPQALEYAAIDSILSSVDVKIGQQ</sequence>
<evidence type="ECO:0000256" key="3">
    <source>
        <dbReference type="SAM" id="Coils"/>
    </source>
</evidence>
<evidence type="ECO:0000313" key="6">
    <source>
        <dbReference type="Proteomes" id="UP001212841"/>
    </source>
</evidence>
<dbReference type="GO" id="GO:0016020">
    <property type="term" value="C:membrane"/>
    <property type="evidence" value="ECO:0007669"/>
    <property type="project" value="TreeGrafter"/>
</dbReference>
<comment type="similarity">
    <text evidence="1 2">Belongs to the VPS51 family.</text>
</comment>
<dbReference type="GO" id="GO:0006869">
    <property type="term" value="P:lipid transport"/>
    <property type="evidence" value="ECO:0007669"/>
    <property type="project" value="UniProtKB-UniRule"/>
</dbReference>
<dbReference type="Proteomes" id="UP001212841">
    <property type="component" value="Unassembled WGS sequence"/>
</dbReference>
<name>A0AAD5SJF0_9FUNG</name>
<gene>
    <name evidence="5" type="primary">VPS51</name>
    <name evidence="5" type="ORF">HK097_008581</name>
</gene>
<comment type="subunit">
    <text evidence="2">Component of the Golgi-associated retrograde protein (GARP) complex.</text>
</comment>
<feature type="compositionally biased region" description="Polar residues" evidence="4">
    <location>
        <begin position="744"/>
        <end position="770"/>
    </location>
</feature>
<feature type="compositionally biased region" description="Basic and acidic residues" evidence="4">
    <location>
        <begin position="727"/>
        <end position="740"/>
    </location>
</feature>
<keyword evidence="3" id="KW-0175">Coiled coil</keyword>
<evidence type="ECO:0000256" key="4">
    <source>
        <dbReference type="SAM" id="MobiDB-lite"/>
    </source>
</evidence>
<feature type="compositionally biased region" description="Gly residues" evidence="4">
    <location>
        <begin position="621"/>
        <end position="633"/>
    </location>
</feature>
<dbReference type="GO" id="GO:0048193">
    <property type="term" value="P:Golgi vesicle transport"/>
    <property type="evidence" value="ECO:0007669"/>
    <property type="project" value="TreeGrafter"/>
</dbReference>
<keyword evidence="6" id="KW-1185">Reference proteome</keyword>
<dbReference type="GO" id="GO:0005829">
    <property type="term" value="C:cytosol"/>
    <property type="evidence" value="ECO:0007669"/>
    <property type="project" value="GOC"/>
</dbReference>
<dbReference type="GO" id="GO:1990745">
    <property type="term" value="C:EARP complex"/>
    <property type="evidence" value="ECO:0007669"/>
    <property type="project" value="TreeGrafter"/>
</dbReference>
<feature type="compositionally biased region" description="Low complexity" evidence="4">
    <location>
        <begin position="1"/>
        <end position="22"/>
    </location>
</feature>
<keyword evidence="2" id="KW-0333">Golgi apparatus</keyword>
<feature type="region of interest" description="Disordered" evidence="4">
    <location>
        <begin position="723"/>
        <end position="770"/>
    </location>
</feature>
<dbReference type="InterPro" id="IPR014812">
    <property type="entry name" value="Vps51"/>
</dbReference>
<reference evidence="5" key="1">
    <citation type="submission" date="2020-05" db="EMBL/GenBank/DDBJ databases">
        <title>Phylogenomic resolution of chytrid fungi.</title>
        <authorList>
            <person name="Stajich J.E."/>
            <person name="Amses K."/>
            <person name="Simmons R."/>
            <person name="Seto K."/>
            <person name="Myers J."/>
            <person name="Bonds A."/>
            <person name="Quandt C.A."/>
            <person name="Barry K."/>
            <person name="Liu P."/>
            <person name="Grigoriev I."/>
            <person name="Longcore J.E."/>
            <person name="James T.Y."/>
        </authorList>
    </citation>
    <scope>NUCLEOTIDE SEQUENCE</scope>
    <source>
        <strain evidence="5">JEL0318</strain>
    </source>
</reference>
<evidence type="ECO:0000256" key="1">
    <source>
        <dbReference type="ARBA" id="ARBA00006080"/>
    </source>
</evidence>